<dbReference type="InterPro" id="IPR010562">
    <property type="entry name" value="Haemolymph_juvenile_hormone-bd"/>
</dbReference>
<protein>
    <submittedName>
        <fullName evidence="1">Uncharacterized protein</fullName>
    </submittedName>
</protein>
<dbReference type="InterPro" id="IPR038606">
    <property type="entry name" value="To_sf"/>
</dbReference>
<dbReference type="AlphaFoldDB" id="A0A9P0GD43"/>
<dbReference type="Pfam" id="PF06585">
    <property type="entry name" value="JHBP"/>
    <property type="match status" value="1"/>
</dbReference>
<organism evidence="1 2">
    <name type="scientific">Psylliodes chrysocephalus</name>
    <dbReference type="NCBI Taxonomy" id="3402493"/>
    <lineage>
        <taxon>Eukaryota</taxon>
        <taxon>Metazoa</taxon>
        <taxon>Ecdysozoa</taxon>
        <taxon>Arthropoda</taxon>
        <taxon>Hexapoda</taxon>
        <taxon>Insecta</taxon>
        <taxon>Pterygota</taxon>
        <taxon>Neoptera</taxon>
        <taxon>Endopterygota</taxon>
        <taxon>Coleoptera</taxon>
        <taxon>Polyphaga</taxon>
        <taxon>Cucujiformia</taxon>
        <taxon>Chrysomeloidea</taxon>
        <taxon>Chrysomelidae</taxon>
        <taxon>Galerucinae</taxon>
        <taxon>Alticini</taxon>
        <taxon>Psylliodes</taxon>
    </lineage>
</organism>
<dbReference type="EMBL" id="OV651830">
    <property type="protein sequence ID" value="CAH1105112.1"/>
    <property type="molecule type" value="Genomic_DNA"/>
</dbReference>
<dbReference type="OrthoDB" id="6781046at2759"/>
<keyword evidence="2" id="KW-1185">Reference proteome</keyword>
<name>A0A9P0GD43_9CUCU</name>
<dbReference type="Gene3D" id="3.15.10.30">
    <property type="entry name" value="Haemolymph juvenile hormone binding protein"/>
    <property type="match status" value="1"/>
</dbReference>
<dbReference type="Proteomes" id="UP001153636">
    <property type="component" value="Chromosome 18"/>
</dbReference>
<accession>A0A9P0GD43</accession>
<gene>
    <name evidence="1" type="ORF">PSYICH_LOCUS5957</name>
</gene>
<reference evidence="1" key="1">
    <citation type="submission" date="2022-01" db="EMBL/GenBank/DDBJ databases">
        <authorList>
            <person name="King R."/>
        </authorList>
    </citation>
    <scope>NUCLEOTIDE SEQUENCE</scope>
</reference>
<sequence>MQYKSIFLVLTLFVVVENCLAILPLFIELGIKVAMDIIKNKFNVKKDLLPLKIPDAFTEYAIGNLDLRNFSTYGFNTLTYTDKVISLPKEGRISKENITINLNLAQIGLKTDYDIDIGVLDLLPVFGKGGFQIGIADINLYMNLVLNDIGSRNLSIADLNVQLSIRHSKENYITGFWHNDAVSRFLTEAINVIEPVVCALYDYNYICIDCIISQVLEFLINLLVLKAHPQPHITCTCLDGSEFNIKENLNNFLYSTTTGNFEQWTKQNRNNPDLIKLLQKVYNSILLILEEENIKLNVYFLFYLVFKIPF</sequence>
<proteinExistence type="predicted"/>
<evidence type="ECO:0000313" key="1">
    <source>
        <dbReference type="EMBL" id="CAH1105112.1"/>
    </source>
</evidence>
<evidence type="ECO:0000313" key="2">
    <source>
        <dbReference type="Proteomes" id="UP001153636"/>
    </source>
</evidence>